<keyword evidence="2" id="KW-1185">Reference proteome</keyword>
<sequence>MRRSAKFVIIGFLFVFFLGCTNHVEKEAVDCEVNKPEVSVEAKTDPSNCDSNDGSITVAGTGGEPPYQFSINGGTYQSSGIFASLSGGTFLITIRDANGCENLVESTLVIKSSDLAATYESTEDTECLTDNGTITIIPTGTNSPFEFSIGSGSFGTSAEFSDLKNGTYIVRIRDSEGCAISLNATVARGETGTSWSSEIKSIIDTNCAISGCHVSGQSIPNWADLSTVQKNASDIKRRTGNRSMPPAGQPALSQSDIDKIACWVDDGAKNN</sequence>
<dbReference type="Proteomes" id="UP000190961">
    <property type="component" value="Unassembled WGS sequence"/>
</dbReference>
<accession>A0A1T5K0Z4</accession>
<name>A0A1T5K0Z4_9BACT</name>
<dbReference type="RefSeq" id="WP_079686216.1">
    <property type="nucleotide sequence ID" value="NZ_FUZU01000001.1"/>
</dbReference>
<gene>
    <name evidence="1" type="ORF">SAMN05660236_1687</name>
</gene>
<protein>
    <submittedName>
        <fullName evidence="1">SprB repeat-containing protein</fullName>
    </submittedName>
</protein>
<dbReference type="STRING" id="688867.SAMN05660236_1687"/>
<organism evidence="1 2">
    <name type="scientific">Ohtaekwangia koreensis</name>
    <dbReference type="NCBI Taxonomy" id="688867"/>
    <lineage>
        <taxon>Bacteria</taxon>
        <taxon>Pseudomonadati</taxon>
        <taxon>Bacteroidota</taxon>
        <taxon>Cytophagia</taxon>
        <taxon>Cytophagales</taxon>
        <taxon>Fulvivirgaceae</taxon>
        <taxon>Ohtaekwangia</taxon>
    </lineage>
</organism>
<evidence type="ECO:0000313" key="1">
    <source>
        <dbReference type="EMBL" id="SKC57293.1"/>
    </source>
</evidence>
<dbReference type="PROSITE" id="PS51257">
    <property type="entry name" value="PROKAR_LIPOPROTEIN"/>
    <property type="match status" value="1"/>
</dbReference>
<dbReference type="OrthoDB" id="1524994at2"/>
<proteinExistence type="predicted"/>
<dbReference type="AlphaFoldDB" id="A0A1T5K0Z4"/>
<evidence type="ECO:0000313" key="2">
    <source>
        <dbReference type="Proteomes" id="UP000190961"/>
    </source>
</evidence>
<dbReference type="InterPro" id="IPR025667">
    <property type="entry name" value="SprB_repeat"/>
</dbReference>
<dbReference type="Pfam" id="PF13573">
    <property type="entry name" value="SprB"/>
    <property type="match status" value="1"/>
</dbReference>
<dbReference type="EMBL" id="FUZU01000001">
    <property type="protein sequence ID" value="SKC57293.1"/>
    <property type="molecule type" value="Genomic_DNA"/>
</dbReference>
<reference evidence="1 2" key="1">
    <citation type="submission" date="2017-02" db="EMBL/GenBank/DDBJ databases">
        <authorList>
            <person name="Peterson S.W."/>
        </authorList>
    </citation>
    <scope>NUCLEOTIDE SEQUENCE [LARGE SCALE GENOMIC DNA]</scope>
    <source>
        <strain evidence="1 2">DSM 25262</strain>
    </source>
</reference>